<dbReference type="GO" id="GO:0006013">
    <property type="term" value="P:mannose metabolic process"/>
    <property type="evidence" value="ECO:0007669"/>
    <property type="project" value="InterPro"/>
</dbReference>
<evidence type="ECO:0000259" key="7">
    <source>
        <dbReference type="SMART" id="SM00872"/>
    </source>
</evidence>
<evidence type="ECO:0000256" key="1">
    <source>
        <dbReference type="ARBA" id="ARBA00000365"/>
    </source>
</evidence>
<keyword evidence="9" id="KW-1185">Reference proteome</keyword>
<comment type="caution">
    <text evidence="8">The sequence shown here is derived from an EMBL/GenBank/DDBJ whole genome shotgun (WGS) entry which is preliminary data.</text>
</comment>
<dbReference type="PANTHER" id="PTHR46017">
    <property type="entry name" value="ALPHA-MANNOSIDASE 2C1"/>
    <property type="match status" value="1"/>
</dbReference>
<dbReference type="OrthoDB" id="10261055at2759"/>
<dbReference type="AlphaFoldDB" id="A0A2T0FHR9"/>
<dbReference type="Proteomes" id="UP000238350">
    <property type="component" value="Unassembled WGS sequence"/>
</dbReference>
<evidence type="ECO:0000256" key="2">
    <source>
        <dbReference type="ARBA" id="ARBA00009792"/>
    </source>
</evidence>
<keyword evidence="4" id="KW-0479">Metal-binding</keyword>
<dbReference type="SMART" id="SM00872">
    <property type="entry name" value="Alpha-mann_mid"/>
    <property type="match status" value="1"/>
</dbReference>
<dbReference type="Gene3D" id="3.20.110.10">
    <property type="entry name" value="Glycoside hydrolase 38, N terminal domain"/>
    <property type="match status" value="1"/>
</dbReference>
<dbReference type="GO" id="GO:0009313">
    <property type="term" value="P:oligosaccharide catabolic process"/>
    <property type="evidence" value="ECO:0007669"/>
    <property type="project" value="TreeGrafter"/>
</dbReference>
<gene>
    <name evidence="8" type="ORF">B9G98_02145</name>
</gene>
<dbReference type="EC" id="3.2.1.24" evidence="3"/>
<dbReference type="SUPFAM" id="SSF74650">
    <property type="entry name" value="Galactose mutarotase-like"/>
    <property type="match status" value="1"/>
</dbReference>
<dbReference type="PANTHER" id="PTHR46017:SF1">
    <property type="entry name" value="ALPHA-MANNOSIDASE 2C1"/>
    <property type="match status" value="1"/>
</dbReference>
<dbReference type="Pfam" id="PF07748">
    <property type="entry name" value="Glyco_hydro_38C"/>
    <property type="match status" value="1"/>
</dbReference>
<dbReference type="GO" id="GO:0000329">
    <property type="term" value="C:fungal-type vacuole membrane"/>
    <property type="evidence" value="ECO:0007669"/>
    <property type="project" value="TreeGrafter"/>
</dbReference>
<dbReference type="Gene3D" id="2.70.98.30">
    <property type="entry name" value="Golgi alpha-mannosidase II, domain 4"/>
    <property type="match status" value="1"/>
</dbReference>
<keyword evidence="5" id="KW-0378">Hydrolase</keyword>
<dbReference type="InterPro" id="IPR011330">
    <property type="entry name" value="Glyco_hydro/deAcase_b/a-brl"/>
</dbReference>
<comment type="catalytic activity">
    <reaction evidence="1">
        <text>Hydrolysis of terminal, non-reducing alpha-D-mannose residues in alpha-D-mannosides.</text>
        <dbReference type="EC" id="3.2.1.24"/>
    </reaction>
</comment>
<sequence length="1010" mass="115169">MYSQRIGELVPKKIESLYQGRIRQFTDANGQYRELNLPAFYDRKRVHAGQVKLEVYSVPDLERPLFKEVMKKAEWMEASIGESFGPSWATHWFKVQVAVPDGWKDYKEPAVFDFDSSDEGFLYLEDGTPQVGLSGEHKRREWEIPSKWYDGNWHTFYIETACNNIQGLGAPPPTNLQFRLNTADLVVPNAAARALNIDFWIIGDAAREFPGDSWQKHRALDVLNRIMNTFDYDNPDESIAKAREIAQEYIGPNVDSSRVYAQPNNAVGPVNAESSIVYAMGNCHIDTAWLWPFAETRRKIARSWASQLNLIERYPEYKFSASQAVQFSWLLEDHPDLFDRVKQAVKDGSFIPVGGAWVECDTNMPSGESLARQVLLGQAFFKEHFNMQSRIFWLPDTFGYSPQLPQICRLAGMDRFLTQKLSWNNVNVFPNSTFNWVGLDGSQVLCHMPPANTYTAEAHFGEVKRSISQHKNLDTEQHGLLLFGHGDGGGGPTAEMLEKLRRCRGLADQVGELPRVDVGRTVDDFYDVILQNTNQGSSLVSWVGELYLEYHRGTYTTQAFIKESNRRAEVLMHDAELLATCASLHDDKFNYPYEQLRGTWRLVCQNQFHDVLPGSSIGEVYKEARGLYTKIFQSGYKIIDDALEALGYEPDSSAEVNTLPWARSELKKLTVGIESDDTVLSNEWLAVTLVNGVVSRIFDKRVKRDVLLPGTAGHLVLFEDQPTNFPAWDTEVYATEKGVTLVPDSEELKDDVHIAHYKFKKSKAVVYTSLHDDQLRVRIDVDWHETYQFLKAEWHPDIVSDFATYETSFGMHRRPTHFNTTWEAAKFEACGHKFADLSDWNYGVSLLTNSKYGYSIHGKRMRLSLLRSPKSPDADADMGKHSIEYRLLMHRGPMSPQVVRAAYEFNYPPLSYRAVKGAKDLDLFTVDCENVVITAVKLGESERKNEVIVRMYEAMGGRNRMTLTSKMKLKQATRVNLLEQEVGDDLELDESSLELEINPFEIVTLRLRVA</sequence>
<dbReference type="GO" id="GO:0046872">
    <property type="term" value="F:metal ion binding"/>
    <property type="evidence" value="ECO:0007669"/>
    <property type="project" value="UniProtKB-KW"/>
</dbReference>
<name>A0A2T0FHR9_9ASCO</name>
<feature type="domain" description="Glycoside hydrolase family 38 central" evidence="7">
    <location>
        <begin position="549"/>
        <end position="628"/>
    </location>
</feature>
<dbReference type="GeneID" id="36515893"/>
<evidence type="ECO:0000313" key="9">
    <source>
        <dbReference type="Proteomes" id="UP000238350"/>
    </source>
</evidence>
<organism evidence="8 9">
    <name type="scientific">Wickerhamiella sorbophila</name>
    <dbReference type="NCBI Taxonomy" id="45607"/>
    <lineage>
        <taxon>Eukaryota</taxon>
        <taxon>Fungi</taxon>
        <taxon>Dikarya</taxon>
        <taxon>Ascomycota</taxon>
        <taxon>Saccharomycotina</taxon>
        <taxon>Dipodascomycetes</taxon>
        <taxon>Dipodascales</taxon>
        <taxon>Trichomonascaceae</taxon>
        <taxon>Wickerhamiella</taxon>
    </lineage>
</organism>
<dbReference type="InterPro" id="IPR041147">
    <property type="entry name" value="GH38_C"/>
</dbReference>
<dbReference type="InterPro" id="IPR015341">
    <property type="entry name" value="Glyco_hydro_38_cen"/>
</dbReference>
<evidence type="ECO:0000256" key="6">
    <source>
        <dbReference type="ARBA" id="ARBA00023295"/>
    </source>
</evidence>
<dbReference type="InterPro" id="IPR027291">
    <property type="entry name" value="Glyco_hydro_38_N_sf"/>
</dbReference>
<dbReference type="Gene3D" id="2.60.40.2220">
    <property type="match status" value="1"/>
</dbReference>
<dbReference type="SUPFAM" id="SSF88713">
    <property type="entry name" value="Glycoside hydrolase/deacetylase"/>
    <property type="match status" value="1"/>
</dbReference>
<dbReference type="Pfam" id="PF22907">
    <property type="entry name" value="Ams1-like_1st"/>
    <property type="match status" value="1"/>
</dbReference>
<dbReference type="Pfam" id="PF17677">
    <property type="entry name" value="Glyco_hydro38C2"/>
    <property type="match status" value="1"/>
</dbReference>
<dbReference type="GO" id="GO:0004559">
    <property type="term" value="F:alpha-mannosidase activity"/>
    <property type="evidence" value="ECO:0007669"/>
    <property type="project" value="UniProtKB-EC"/>
</dbReference>
<evidence type="ECO:0000256" key="3">
    <source>
        <dbReference type="ARBA" id="ARBA00012752"/>
    </source>
</evidence>
<evidence type="ECO:0000256" key="4">
    <source>
        <dbReference type="ARBA" id="ARBA00022723"/>
    </source>
</evidence>
<dbReference type="InterPro" id="IPR000602">
    <property type="entry name" value="Glyco_hydro_38_N"/>
</dbReference>
<dbReference type="Pfam" id="PF01074">
    <property type="entry name" value="Glyco_hydro_38N"/>
    <property type="match status" value="1"/>
</dbReference>
<dbReference type="InterPro" id="IPR037094">
    <property type="entry name" value="Glyco_hydro_38_cen_sf"/>
</dbReference>
<dbReference type="Gene3D" id="1.20.1270.50">
    <property type="entry name" value="Glycoside hydrolase family 38, central domain"/>
    <property type="match status" value="1"/>
</dbReference>
<dbReference type="STRING" id="45607.A0A2T0FHR9"/>
<dbReference type="Pfam" id="PF09261">
    <property type="entry name" value="Alpha-mann_mid"/>
    <property type="match status" value="1"/>
</dbReference>
<dbReference type="SUPFAM" id="SSF88688">
    <property type="entry name" value="Families 57/38 glycoside transferase middle domain"/>
    <property type="match status" value="1"/>
</dbReference>
<keyword evidence="6" id="KW-0326">Glycosidase</keyword>
<accession>A0A2T0FHR9</accession>
<evidence type="ECO:0000256" key="5">
    <source>
        <dbReference type="ARBA" id="ARBA00022801"/>
    </source>
</evidence>
<reference evidence="8 9" key="1">
    <citation type="submission" date="2017-04" db="EMBL/GenBank/DDBJ databases">
        <title>Genome sequencing of [Candida] sorbophila.</title>
        <authorList>
            <person name="Ahn J.O."/>
        </authorList>
    </citation>
    <scope>NUCLEOTIDE SEQUENCE [LARGE SCALE GENOMIC DNA]</scope>
    <source>
        <strain evidence="8 9">DS02</strain>
    </source>
</reference>
<proteinExistence type="inferred from homology"/>
<dbReference type="InterPro" id="IPR054723">
    <property type="entry name" value="Ams1-like_N"/>
</dbReference>
<comment type="similarity">
    <text evidence="2">Belongs to the glycosyl hydrolase 38 family.</text>
</comment>
<dbReference type="GO" id="GO:0030246">
    <property type="term" value="F:carbohydrate binding"/>
    <property type="evidence" value="ECO:0007669"/>
    <property type="project" value="InterPro"/>
</dbReference>
<dbReference type="InterPro" id="IPR011013">
    <property type="entry name" value="Gal_mutarotase_sf_dom"/>
</dbReference>
<dbReference type="FunFam" id="3.20.110.10:FF:000002">
    <property type="entry name" value="alpha-mannosidase 2C1 isoform X1"/>
    <property type="match status" value="1"/>
</dbReference>
<dbReference type="InterPro" id="IPR011682">
    <property type="entry name" value="Glyco_hydro_38_C"/>
</dbReference>
<protein>
    <recommendedName>
        <fullName evidence="3">alpha-mannosidase</fullName>
        <ecNumber evidence="3">3.2.1.24</ecNumber>
    </recommendedName>
</protein>
<dbReference type="InterPro" id="IPR028995">
    <property type="entry name" value="Glyco_hydro_57/38_cen_sf"/>
</dbReference>
<dbReference type="EMBL" id="NDIQ01000021">
    <property type="protein sequence ID" value="PRT54525.1"/>
    <property type="molecule type" value="Genomic_DNA"/>
</dbReference>
<dbReference type="RefSeq" id="XP_024664470.1">
    <property type="nucleotide sequence ID" value="XM_024808702.1"/>
</dbReference>
<evidence type="ECO:0000313" key="8">
    <source>
        <dbReference type="EMBL" id="PRT54525.1"/>
    </source>
</evidence>
<dbReference type="FunFam" id="1.20.1270.50:FF:000004">
    <property type="entry name" value="alpha-mannosidase 2C1 isoform X1"/>
    <property type="match status" value="1"/>
</dbReference>